<name>A0A0J9R7H0_DROSI</name>
<evidence type="ECO:0000256" key="1">
    <source>
        <dbReference type="SAM" id="Phobius"/>
    </source>
</evidence>
<reference evidence="2" key="1">
    <citation type="journal article" date="2013" name="Genome Res.">
        <title>A second-generation assembly of the Drosophila simulans genome provides new insights into patterns of lineage-specific divergence.</title>
        <authorList>
            <person name="Hu T.T."/>
            <person name="Eisen M.B."/>
            <person name="Thornton K.R."/>
            <person name="Andolfatto P."/>
        </authorList>
    </citation>
    <scope>NUCLEOTIDE SEQUENCE [LARGE SCALE GENOMIC DNA]</scope>
    <source>
        <strain evidence="2">W501</strain>
    </source>
</reference>
<gene>
    <name evidence="2" type="primary">Dsim\GD15357</name>
    <name evidence="2" type="ORF">Dsimw501_GD15357</name>
</gene>
<keyword evidence="1" id="KW-0812">Transmembrane</keyword>
<sequence length="184" mass="21084">MKESFSLMEQWIICKQNAHRRAGNVETGLQGGHYLLRGSIDLPCDRLSHHIRQLEGVILQLWSAHSVHADHQQRSPHRRSHQGGPYSQFNFQISIHILSSQERHKLFVPWMITTAMFLYLMGYSSIVLLAMGDWVIVMFFAAPVIGCLGMAFYAVQKAFCRMRKDGMPPKYADMQVKSILVNPI</sequence>
<accession>A0A0J9R7H0</accession>
<dbReference type="OrthoDB" id="7834397at2759"/>
<dbReference type="EMBL" id="CM002911">
    <property type="protein sequence ID" value="KMY92092.1"/>
    <property type="molecule type" value="Genomic_DNA"/>
</dbReference>
<dbReference type="Proteomes" id="UP000035880">
    <property type="component" value="Chromosome 2R"/>
</dbReference>
<reference evidence="2" key="2">
    <citation type="submission" date="2014-06" db="EMBL/GenBank/DDBJ databases">
        <authorList>
            <person name="Hu T."/>
            <person name="Eisen M.B."/>
            <person name="Thornton K.R."/>
            <person name="Andolfatto P."/>
        </authorList>
    </citation>
    <scope>NUCLEOTIDE SEQUENCE</scope>
    <source>
        <strain evidence="2">W501</strain>
    </source>
</reference>
<feature type="transmembrane region" description="Helical" evidence="1">
    <location>
        <begin position="106"/>
        <end position="128"/>
    </location>
</feature>
<keyword evidence="1" id="KW-1133">Transmembrane helix</keyword>
<protein>
    <submittedName>
        <fullName evidence="2">Uncharacterized protein, isoform B</fullName>
    </submittedName>
</protein>
<feature type="transmembrane region" description="Helical" evidence="1">
    <location>
        <begin position="134"/>
        <end position="155"/>
    </location>
</feature>
<reference evidence="2" key="3">
    <citation type="submission" date="2015-04" db="EMBL/GenBank/DDBJ databases">
        <authorList>
            <consortium name="FlyBase"/>
        </authorList>
    </citation>
    <scope>NUCLEOTIDE SEQUENCE</scope>
    <source>
        <strain evidence="2">W501</strain>
    </source>
</reference>
<keyword evidence="1" id="KW-0472">Membrane</keyword>
<dbReference type="Bgee" id="FBgn0187025">
    <property type="expression patterns" value="Expressed in female reproductive system and 2 other cell types or tissues"/>
</dbReference>
<proteinExistence type="predicted"/>
<dbReference type="KEGG" id="dsi:Dsimw501_GD15357"/>
<evidence type="ECO:0000313" key="2">
    <source>
        <dbReference type="EMBL" id="KMY92092.1"/>
    </source>
</evidence>
<dbReference type="AlphaFoldDB" id="A0A0J9R7H0"/>
<organism evidence="2">
    <name type="scientific">Drosophila simulans</name>
    <name type="common">Fruit fly</name>
    <dbReference type="NCBI Taxonomy" id="7240"/>
    <lineage>
        <taxon>Eukaryota</taxon>
        <taxon>Metazoa</taxon>
        <taxon>Ecdysozoa</taxon>
        <taxon>Arthropoda</taxon>
        <taxon>Hexapoda</taxon>
        <taxon>Insecta</taxon>
        <taxon>Pterygota</taxon>
        <taxon>Neoptera</taxon>
        <taxon>Endopterygota</taxon>
        <taxon>Diptera</taxon>
        <taxon>Brachycera</taxon>
        <taxon>Muscomorpha</taxon>
        <taxon>Ephydroidea</taxon>
        <taxon>Drosophilidae</taxon>
        <taxon>Drosophila</taxon>
        <taxon>Sophophora</taxon>
    </lineage>
</organism>